<keyword evidence="2" id="KW-0009">Actin-binding</keyword>
<comment type="caution">
    <text evidence="5">The sequence shown here is derived from an EMBL/GenBank/DDBJ whole genome shotgun (WGS) entry which is preliminary data.</text>
</comment>
<gene>
    <name evidence="5" type="ORF">PLXY2_LOCUS1360</name>
</gene>
<dbReference type="InterPro" id="IPR028290">
    <property type="entry name" value="WASH1"/>
</dbReference>
<dbReference type="GO" id="GO:0042147">
    <property type="term" value="P:retrograde transport, endosome to Golgi"/>
    <property type="evidence" value="ECO:0007669"/>
    <property type="project" value="TreeGrafter"/>
</dbReference>
<dbReference type="GO" id="GO:0006887">
    <property type="term" value="P:exocytosis"/>
    <property type="evidence" value="ECO:0007669"/>
    <property type="project" value="TreeGrafter"/>
</dbReference>
<organism evidence="5 6">
    <name type="scientific">Plutella xylostella</name>
    <name type="common">Diamondback moth</name>
    <name type="synonym">Plutella maculipennis</name>
    <dbReference type="NCBI Taxonomy" id="51655"/>
    <lineage>
        <taxon>Eukaryota</taxon>
        <taxon>Metazoa</taxon>
        <taxon>Ecdysozoa</taxon>
        <taxon>Arthropoda</taxon>
        <taxon>Hexapoda</taxon>
        <taxon>Insecta</taxon>
        <taxon>Pterygota</taxon>
        <taxon>Neoptera</taxon>
        <taxon>Endopterygota</taxon>
        <taxon>Lepidoptera</taxon>
        <taxon>Glossata</taxon>
        <taxon>Ditrysia</taxon>
        <taxon>Yponomeutoidea</taxon>
        <taxon>Plutellidae</taxon>
        <taxon>Plutella</taxon>
    </lineage>
</organism>
<dbReference type="EMBL" id="CAJHNJ030000003">
    <property type="protein sequence ID" value="CAG9093386.1"/>
    <property type="molecule type" value="Genomic_DNA"/>
</dbReference>
<dbReference type="GO" id="GO:0032456">
    <property type="term" value="P:endocytic recycling"/>
    <property type="evidence" value="ECO:0007669"/>
    <property type="project" value="TreeGrafter"/>
</dbReference>
<reference evidence="5" key="1">
    <citation type="submission" date="2020-11" db="EMBL/GenBank/DDBJ databases">
        <authorList>
            <person name="Whiteford S."/>
        </authorList>
    </citation>
    <scope>NUCLEOTIDE SEQUENCE</scope>
</reference>
<feature type="compositionally biased region" description="Pro residues" evidence="3">
    <location>
        <begin position="306"/>
        <end position="323"/>
    </location>
</feature>
<dbReference type="InterPro" id="IPR021854">
    <property type="entry name" value="WASH1_WAHD"/>
</dbReference>
<evidence type="ECO:0000313" key="6">
    <source>
        <dbReference type="Proteomes" id="UP000653454"/>
    </source>
</evidence>
<dbReference type="GO" id="GO:0003779">
    <property type="term" value="F:actin binding"/>
    <property type="evidence" value="ECO:0007669"/>
    <property type="project" value="UniProtKB-KW"/>
</dbReference>
<evidence type="ECO:0000259" key="4">
    <source>
        <dbReference type="Pfam" id="PF11945"/>
    </source>
</evidence>
<protein>
    <submittedName>
        <fullName evidence="5">(diamondback moth) hypothetical protein</fullName>
    </submittedName>
</protein>
<evidence type="ECO:0000313" key="5">
    <source>
        <dbReference type="EMBL" id="CAG9093386.1"/>
    </source>
</evidence>
<feature type="domain" description="WASH1 WAHD" evidence="4">
    <location>
        <begin position="5"/>
        <end position="261"/>
    </location>
</feature>
<sequence>MEGIYKINLVSSDLGTEETILQIADTLEHLDAIVDEAFSRLMIRINKNVEKTNDFKQRIDIAKEKVSALTGIQKAIKVFSSAKYPAAIKHEPYESVFGPDTYKHQPAPVALSRRTQGRQNDKEIHEKLHFYHVKVGQPKTQAKPKLDLQQTLKSASTVGELLVFNTDECPYLSSSGKAVSYRPSAVSAERKEQLEAAPSSILNREVLKRDVDEYMYAPGMGMVPELDVPLDLPDLPNIAGDIQYSHTLDTAIAPSAVTSPVSPPPPPEVAPEVVAELPDLKLTDEPSAVRTDIPDAPPSVAMATAAPPPPPPPPPPAPLPPAPADNRQDKEVERRITNAWKSFWSMKDLMKGTLPLTLKRQLIDMCILPVLTYGAQTWSLTEHQKSKLKVCQRAMERTILGVRRIDRIRNTTLRSSTRITDVGAQTAKLKWAWAGHVCRMHPDRWARIVTEWVPNDGRRCRGRPRRRWRDDLNKFLPQWPKEAQDRDRWSIYKEAFVQQWDTNQAT</sequence>
<dbReference type="GO" id="GO:0043015">
    <property type="term" value="F:gamma-tubulin binding"/>
    <property type="evidence" value="ECO:0007669"/>
    <property type="project" value="TreeGrafter"/>
</dbReference>
<dbReference type="Proteomes" id="UP000653454">
    <property type="component" value="Unassembled WGS sequence"/>
</dbReference>
<proteinExistence type="inferred from homology"/>
<dbReference type="GO" id="GO:0034314">
    <property type="term" value="P:Arp2/3 complex-mediated actin nucleation"/>
    <property type="evidence" value="ECO:0007669"/>
    <property type="project" value="InterPro"/>
</dbReference>
<dbReference type="GO" id="GO:0055037">
    <property type="term" value="C:recycling endosome"/>
    <property type="evidence" value="ECO:0007669"/>
    <property type="project" value="TreeGrafter"/>
</dbReference>
<dbReference type="AlphaFoldDB" id="A0A8S4D796"/>
<dbReference type="GO" id="GO:0071203">
    <property type="term" value="C:WASH complex"/>
    <property type="evidence" value="ECO:0007669"/>
    <property type="project" value="InterPro"/>
</dbReference>
<evidence type="ECO:0000256" key="3">
    <source>
        <dbReference type="SAM" id="MobiDB-lite"/>
    </source>
</evidence>
<dbReference type="PANTHER" id="PTHR23331:SF1">
    <property type="entry name" value="WASH COMPLEX SUBUNIT 1"/>
    <property type="match status" value="1"/>
</dbReference>
<dbReference type="PANTHER" id="PTHR23331">
    <property type="entry name" value="CXYORF1"/>
    <property type="match status" value="1"/>
</dbReference>
<comment type="similarity">
    <text evidence="1">Belongs to the WASH1 family.</text>
</comment>
<dbReference type="GO" id="GO:0005829">
    <property type="term" value="C:cytosol"/>
    <property type="evidence" value="ECO:0007669"/>
    <property type="project" value="GOC"/>
</dbReference>
<evidence type="ECO:0000256" key="1">
    <source>
        <dbReference type="ARBA" id="ARBA00005602"/>
    </source>
</evidence>
<dbReference type="GO" id="GO:0043014">
    <property type="term" value="F:alpha-tubulin binding"/>
    <property type="evidence" value="ECO:0007669"/>
    <property type="project" value="InterPro"/>
</dbReference>
<accession>A0A8S4D796</accession>
<keyword evidence="6" id="KW-1185">Reference proteome</keyword>
<dbReference type="GO" id="GO:0005769">
    <property type="term" value="C:early endosome"/>
    <property type="evidence" value="ECO:0007669"/>
    <property type="project" value="InterPro"/>
</dbReference>
<dbReference type="Pfam" id="PF11945">
    <property type="entry name" value="WASH_WAHD"/>
    <property type="match status" value="1"/>
</dbReference>
<name>A0A8S4D796_PLUXY</name>
<feature type="region of interest" description="Disordered" evidence="3">
    <location>
        <begin position="282"/>
        <end position="332"/>
    </location>
</feature>
<evidence type="ECO:0000256" key="2">
    <source>
        <dbReference type="ARBA" id="ARBA00023203"/>
    </source>
</evidence>